<dbReference type="SUPFAM" id="SSF55021">
    <property type="entry name" value="ACT-like"/>
    <property type="match status" value="2"/>
</dbReference>
<comment type="catalytic activity">
    <reaction evidence="7 8">
        <text>2 pyruvate + H(+) = (2S)-2-acetolactate + CO2</text>
        <dbReference type="Rhea" id="RHEA:25249"/>
        <dbReference type="ChEBI" id="CHEBI:15361"/>
        <dbReference type="ChEBI" id="CHEBI:15378"/>
        <dbReference type="ChEBI" id="CHEBI:16526"/>
        <dbReference type="ChEBI" id="CHEBI:58476"/>
        <dbReference type="EC" id="2.2.1.6"/>
    </reaction>
</comment>
<protein>
    <recommendedName>
        <fullName evidence="8">Acetolactate synthase small subunit</fullName>
        <shortName evidence="8">AHAS</shortName>
        <shortName evidence="8">ALS</shortName>
        <ecNumber evidence="8">2.2.1.6</ecNumber>
    </recommendedName>
    <alternativeName>
        <fullName evidence="8">Acetohydroxy-acid synthase small subunit</fullName>
    </alternativeName>
</protein>
<evidence type="ECO:0000256" key="8">
    <source>
        <dbReference type="RuleBase" id="RU368092"/>
    </source>
</evidence>
<comment type="pathway">
    <text evidence="1 8">Amino-acid biosynthesis; L-isoleucine biosynthesis; L-isoleucine from 2-oxobutanoate: step 1/4.</text>
</comment>
<evidence type="ECO:0000259" key="9">
    <source>
        <dbReference type="PROSITE" id="PS51671"/>
    </source>
</evidence>
<dbReference type="InterPro" id="IPR004789">
    <property type="entry name" value="Acetalactate_synth_ssu"/>
</dbReference>
<dbReference type="CDD" id="cd04878">
    <property type="entry name" value="ACT_AHAS"/>
    <property type="match status" value="1"/>
</dbReference>
<dbReference type="NCBIfam" id="TIGR00119">
    <property type="entry name" value="acolac_sm"/>
    <property type="match status" value="1"/>
</dbReference>
<evidence type="ECO:0000256" key="2">
    <source>
        <dbReference type="ARBA" id="ARBA00005025"/>
    </source>
</evidence>
<dbReference type="InterPro" id="IPR002912">
    <property type="entry name" value="ACT_dom"/>
</dbReference>
<dbReference type="GO" id="GO:0003984">
    <property type="term" value="F:acetolactate synthase activity"/>
    <property type="evidence" value="ECO:0007669"/>
    <property type="project" value="UniProtKB-EC"/>
</dbReference>
<sequence>MRHVISVLVENEAGVLSRVVGLFSARGFNIETLTVAPVGDGETSRITLVTRGEDSIIEQILKQLNKLVPVIQVADLTEGAHVERELMLVKVATDRETRAEVLRIADIFRSRVVDATPTSFMIEVTGDSSKLDACLALLTPLGVTEMVRTGLVALSRGEKGMVSKSSH</sequence>
<comment type="function">
    <text evidence="8">Catalyzes the conversion of 2 pyruvate molecules into acetolactate in the first common step of the biosynthetic pathway of the branched-amino acids such as leucine, isoleucine, and valine.</text>
</comment>
<evidence type="ECO:0000313" key="11">
    <source>
        <dbReference type="Proteomes" id="UP001628193"/>
    </source>
</evidence>
<dbReference type="NCBIfam" id="NF008864">
    <property type="entry name" value="PRK11895.1"/>
    <property type="match status" value="1"/>
</dbReference>
<keyword evidence="6 8" id="KW-0100">Branched-chain amino acid biosynthesis</keyword>
<organism evidence="10 11">
    <name type="scientific">Candidatus Magnetaquiglobus chichijimensis</name>
    <dbReference type="NCBI Taxonomy" id="3141448"/>
    <lineage>
        <taxon>Bacteria</taxon>
        <taxon>Pseudomonadati</taxon>
        <taxon>Pseudomonadota</taxon>
        <taxon>Magnetococcia</taxon>
        <taxon>Magnetococcales</taxon>
        <taxon>Candidatus Magnetaquicoccaceae</taxon>
        <taxon>Candidatus Magnetaquiglobus</taxon>
    </lineage>
</organism>
<dbReference type="InterPro" id="IPR027271">
    <property type="entry name" value="Acetolactate_synth/TF_NikR_C"/>
</dbReference>
<evidence type="ECO:0000256" key="5">
    <source>
        <dbReference type="ARBA" id="ARBA00022605"/>
    </source>
</evidence>
<keyword evidence="8 10" id="KW-0808">Transferase</keyword>
<dbReference type="PANTHER" id="PTHR30239">
    <property type="entry name" value="ACETOLACTATE SYNTHASE SMALL SUBUNIT"/>
    <property type="match status" value="1"/>
</dbReference>
<comment type="similarity">
    <text evidence="3 8">Belongs to the acetolactate synthase small subunit family.</text>
</comment>
<dbReference type="RefSeq" id="WP_420906064.1">
    <property type="nucleotide sequence ID" value="NZ_BAAFGK010000004.1"/>
</dbReference>
<dbReference type="PROSITE" id="PS51671">
    <property type="entry name" value="ACT"/>
    <property type="match status" value="1"/>
</dbReference>
<comment type="pathway">
    <text evidence="2 8">Amino-acid biosynthesis; L-valine biosynthesis; L-valine from pyruvate: step 1/4.</text>
</comment>
<name>A0ABQ0CC15_9PROT</name>
<evidence type="ECO:0000256" key="1">
    <source>
        <dbReference type="ARBA" id="ARBA00004974"/>
    </source>
</evidence>
<keyword evidence="11" id="KW-1185">Reference proteome</keyword>
<feature type="domain" description="ACT" evidence="9">
    <location>
        <begin position="4"/>
        <end position="78"/>
    </location>
</feature>
<evidence type="ECO:0000256" key="4">
    <source>
        <dbReference type="ARBA" id="ARBA00011744"/>
    </source>
</evidence>
<reference evidence="10 11" key="1">
    <citation type="submission" date="2024-05" db="EMBL/GenBank/DDBJ databases">
        <authorList>
            <consortium name="Candidatus Magnetaquicoccaceae bacterium FCR-1 genome sequencing consortium"/>
            <person name="Shimoshige H."/>
            <person name="Shimamura S."/>
            <person name="Taoka A."/>
            <person name="Kobayashi H."/>
            <person name="Maekawa T."/>
        </authorList>
    </citation>
    <scope>NUCLEOTIDE SEQUENCE [LARGE SCALE GENOMIC DNA]</scope>
    <source>
        <strain evidence="10 11">FCR-1</strain>
    </source>
</reference>
<evidence type="ECO:0000313" key="10">
    <source>
        <dbReference type="EMBL" id="GAB0058390.1"/>
    </source>
</evidence>
<accession>A0ABQ0CC15</accession>
<evidence type="ECO:0000256" key="6">
    <source>
        <dbReference type="ARBA" id="ARBA00023304"/>
    </source>
</evidence>
<dbReference type="PANTHER" id="PTHR30239:SF0">
    <property type="entry name" value="ACETOLACTATE SYNTHASE SMALL SUBUNIT 1, CHLOROPLASTIC"/>
    <property type="match status" value="1"/>
</dbReference>
<dbReference type="Pfam" id="PF22629">
    <property type="entry name" value="ACT_AHAS_ss"/>
    <property type="match status" value="1"/>
</dbReference>
<reference evidence="10 11" key="2">
    <citation type="submission" date="2024-09" db="EMBL/GenBank/DDBJ databases">
        <title>Draft genome sequence of Candidatus Magnetaquicoccaceae bacterium FCR-1.</title>
        <authorList>
            <person name="Shimoshige H."/>
            <person name="Shimamura S."/>
            <person name="Taoka A."/>
            <person name="Kobayashi H."/>
            <person name="Maekawa T."/>
        </authorList>
    </citation>
    <scope>NUCLEOTIDE SEQUENCE [LARGE SCALE GENOMIC DNA]</scope>
    <source>
        <strain evidence="10 11">FCR-1</strain>
    </source>
</reference>
<dbReference type="Gene3D" id="3.30.70.1150">
    <property type="entry name" value="ACT-like. Chain A, domain 2"/>
    <property type="match status" value="1"/>
</dbReference>
<dbReference type="Proteomes" id="UP001628193">
    <property type="component" value="Unassembled WGS sequence"/>
</dbReference>
<evidence type="ECO:0000256" key="3">
    <source>
        <dbReference type="ARBA" id="ARBA00006341"/>
    </source>
</evidence>
<dbReference type="Gene3D" id="3.30.70.260">
    <property type="match status" value="1"/>
</dbReference>
<comment type="subunit">
    <text evidence="4 8">Dimer of large and small chains.</text>
</comment>
<comment type="caution">
    <text evidence="10">The sequence shown here is derived from an EMBL/GenBank/DDBJ whole genome shotgun (WGS) entry which is preliminary data.</text>
</comment>
<dbReference type="InterPro" id="IPR045865">
    <property type="entry name" value="ACT-like_dom_sf"/>
</dbReference>
<gene>
    <name evidence="10" type="primary">ilvH</name>
    <name evidence="10" type="ORF">SIID45300_02739</name>
</gene>
<dbReference type="Pfam" id="PF10369">
    <property type="entry name" value="ALS_ss_C"/>
    <property type="match status" value="1"/>
</dbReference>
<evidence type="ECO:0000256" key="7">
    <source>
        <dbReference type="ARBA" id="ARBA00048670"/>
    </source>
</evidence>
<dbReference type="EC" id="2.2.1.6" evidence="8"/>
<dbReference type="EMBL" id="BAAFGK010000004">
    <property type="protein sequence ID" value="GAB0058390.1"/>
    <property type="molecule type" value="Genomic_DNA"/>
</dbReference>
<dbReference type="InterPro" id="IPR039557">
    <property type="entry name" value="AHAS_ACT"/>
</dbReference>
<proteinExistence type="inferred from homology"/>
<dbReference type="InterPro" id="IPR054480">
    <property type="entry name" value="AHAS_small-like_ACT"/>
</dbReference>
<dbReference type="InterPro" id="IPR019455">
    <property type="entry name" value="Acetolactate_synth_ssu_C"/>
</dbReference>
<keyword evidence="5 8" id="KW-0028">Amino-acid biosynthesis</keyword>